<dbReference type="EMBL" id="BDGG01000013">
    <property type="protein sequence ID" value="GAV06498.1"/>
    <property type="molecule type" value="Genomic_DNA"/>
</dbReference>
<feature type="region of interest" description="Disordered" evidence="1">
    <location>
        <begin position="85"/>
        <end position="109"/>
    </location>
</feature>
<gene>
    <name evidence="3" type="primary">RvY_16474-1</name>
    <name evidence="3" type="synonym">RvY_16474.1</name>
    <name evidence="3" type="ORF">RvY_16474</name>
</gene>
<proteinExistence type="predicted"/>
<keyword evidence="4" id="KW-1185">Reference proteome</keyword>
<keyword evidence="2" id="KW-1133">Transmembrane helix</keyword>
<feature type="compositionally biased region" description="Acidic residues" evidence="1">
    <location>
        <begin position="100"/>
        <end position="109"/>
    </location>
</feature>
<reference evidence="3 4" key="1">
    <citation type="journal article" date="2016" name="Nat. Commun.">
        <title>Extremotolerant tardigrade genome and improved radiotolerance of human cultured cells by tardigrade-unique protein.</title>
        <authorList>
            <person name="Hashimoto T."/>
            <person name="Horikawa D.D."/>
            <person name="Saito Y."/>
            <person name="Kuwahara H."/>
            <person name="Kozuka-Hata H."/>
            <person name="Shin-I T."/>
            <person name="Minakuchi Y."/>
            <person name="Ohishi K."/>
            <person name="Motoyama A."/>
            <person name="Aizu T."/>
            <person name="Enomoto A."/>
            <person name="Kondo K."/>
            <person name="Tanaka S."/>
            <person name="Hara Y."/>
            <person name="Koshikawa S."/>
            <person name="Sagara H."/>
            <person name="Miura T."/>
            <person name="Yokobori S."/>
            <person name="Miyagawa K."/>
            <person name="Suzuki Y."/>
            <person name="Kubo T."/>
            <person name="Oyama M."/>
            <person name="Kohara Y."/>
            <person name="Fujiyama A."/>
            <person name="Arakawa K."/>
            <person name="Katayama T."/>
            <person name="Toyoda A."/>
            <person name="Kunieda T."/>
        </authorList>
    </citation>
    <scope>NUCLEOTIDE SEQUENCE [LARGE SCALE GENOMIC DNA]</scope>
    <source>
        <strain evidence="3 4">YOKOZUNA-1</strain>
    </source>
</reference>
<sequence>MDYRIPRRSYGQLAESYGRRVSKLDDGRRHDHRDHLHHVCSHPIHSDVHHDDRLMDNPNLWGMLVACLVILGLLALALYWRRKARQSTPLRPKKAKISDASEDGLLDAI</sequence>
<accession>A0A1D1W2X8</accession>
<dbReference type="Proteomes" id="UP000186922">
    <property type="component" value="Unassembled WGS sequence"/>
</dbReference>
<keyword evidence="2" id="KW-0812">Transmembrane</keyword>
<dbReference type="AlphaFoldDB" id="A0A1D1W2X8"/>
<feature type="compositionally biased region" description="Basic residues" evidence="1">
    <location>
        <begin position="85"/>
        <end position="95"/>
    </location>
</feature>
<feature type="transmembrane region" description="Helical" evidence="2">
    <location>
        <begin position="60"/>
        <end position="80"/>
    </location>
</feature>
<protein>
    <submittedName>
        <fullName evidence="3">Uncharacterized protein</fullName>
    </submittedName>
</protein>
<evidence type="ECO:0000256" key="1">
    <source>
        <dbReference type="SAM" id="MobiDB-lite"/>
    </source>
</evidence>
<evidence type="ECO:0000313" key="4">
    <source>
        <dbReference type="Proteomes" id="UP000186922"/>
    </source>
</evidence>
<name>A0A1D1W2X8_RAMVA</name>
<evidence type="ECO:0000313" key="3">
    <source>
        <dbReference type="EMBL" id="GAV06498.1"/>
    </source>
</evidence>
<keyword evidence="2" id="KW-0472">Membrane</keyword>
<organism evidence="3 4">
    <name type="scientific">Ramazzottius varieornatus</name>
    <name type="common">Water bear</name>
    <name type="synonym">Tardigrade</name>
    <dbReference type="NCBI Taxonomy" id="947166"/>
    <lineage>
        <taxon>Eukaryota</taxon>
        <taxon>Metazoa</taxon>
        <taxon>Ecdysozoa</taxon>
        <taxon>Tardigrada</taxon>
        <taxon>Eutardigrada</taxon>
        <taxon>Parachela</taxon>
        <taxon>Hypsibioidea</taxon>
        <taxon>Ramazzottiidae</taxon>
        <taxon>Ramazzottius</taxon>
    </lineage>
</organism>
<evidence type="ECO:0000256" key="2">
    <source>
        <dbReference type="SAM" id="Phobius"/>
    </source>
</evidence>
<comment type="caution">
    <text evidence="3">The sequence shown here is derived from an EMBL/GenBank/DDBJ whole genome shotgun (WGS) entry which is preliminary data.</text>
</comment>